<sequence length="322" mass="37158">MRVIDLYAGMGGISWGFSQEGFHVTGLDINPLSPDIFELNGIGKVIVTDLRDYQIQNLVPRVREEPLVLVGGPSCRPWSNVNRRRHLFGPAHPDYVLMIKFLNAVTALKPEVFLMENVLPIASDPGFRKKITSLKRHYWVEETRVRYSEYGAPTSRVRFFAVGFRRGKRVNHARSFLRKLDEERRRSRPRTAGDVLADYVRLGYGEAPDHHWPNFRTINRYEDKYRSNRYGWYRLDPEKPAPSFGNVMKTYTLPPWVGNGHGVPLRVISVREAMALIGFDRTFRFPEGASMKTRYQMVADAVSPVFSRIAARAIREILEEEM</sequence>
<comment type="similarity">
    <text evidence="6">Belongs to the class I-like SAM-binding methyltransferase superfamily. C5-methyltransferase family.</text>
</comment>
<proteinExistence type="inferred from homology"/>
<dbReference type="HOGENOM" id="CLU_006958_2_1_0"/>
<evidence type="ECO:0000256" key="6">
    <source>
        <dbReference type="PROSITE-ProRule" id="PRU01016"/>
    </source>
</evidence>
<dbReference type="GO" id="GO:0003886">
    <property type="term" value="F:DNA (cytosine-5-)-methyltransferase activity"/>
    <property type="evidence" value="ECO:0007669"/>
    <property type="project" value="UniProtKB-EC"/>
</dbReference>
<evidence type="ECO:0000256" key="1">
    <source>
        <dbReference type="ARBA" id="ARBA00011975"/>
    </source>
</evidence>
<gene>
    <name evidence="7" type="ordered locus">Ocepr_0089</name>
</gene>
<evidence type="ECO:0000256" key="2">
    <source>
        <dbReference type="ARBA" id="ARBA00022603"/>
    </source>
</evidence>
<evidence type="ECO:0000256" key="3">
    <source>
        <dbReference type="ARBA" id="ARBA00022679"/>
    </source>
</evidence>
<keyword evidence="4 6" id="KW-0949">S-adenosyl-L-methionine</keyword>
<dbReference type="PANTHER" id="PTHR46098">
    <property type="entry name" value="TRNA (CYTOSINE(38)-C(5))-METHYLTRANSFERASE"/>
    <property type="match status" value="1"/>
</dbReference>
<dbReference type="Gene3D" id="3.90.120.10">
    <property type="entry name" value="DNA Methylase, subunit A, domain 2"/>
    <property type="match status" value="1"/>
</dbReference>
<evidence type="ECO:0000256" key="5">
    <source>
        <dbReference type="ARBA" id="ARBA00022747"/>
    </source>
</evidence>
<dbReference type="RefSeq" id="WP_013456723.1">
    <property type="nucleotide sequence ID" value="NC_014761.1"/>
</dbReference>
<name>E4U6D3_OCEP5</name>
<dbReference type="EC" id="2.1.1.37" evidence="1"/>
<dbReference type="Pfam" id="PF00145">
    <property type="entry name" value="DNA_methylase"/>
    <property type="match status" value="1"/>
</dbReference>
<dbReference type="Gene3D" id="3.40.50.150">
    <property type="entry name" value="Vaccinia Virus protein VP39"/>
    <property type="match status" value="1"/>
</dbReference>
<dbReference type="GO" id="GO:0032259">
    <property type="term" value="P:methylation"/>
    <property type="evidence" value="ECO:0007669"/>
    <property type="project" value="UniProtKB-KW"/>
</dbReference>
<dbReference type="OrthoDB" id="32195at2"/>
<dbReference type="InterPro" id="IPR001525">
    <property type="entry name" value="C5_MeTfrase"/>
</dbReference>
<accession>E4U6D3</accession>
<keyword evidence="8" id="KW-1185">Reference proteome</keyword>
<dbReference type="InterPro" id="IPR029063">
    <property type="entry name" value="SAM-dependent_MTases_sf"/>
</dbReference>
<dbReference type="eggNOG" id="COG0270">
    <property type="taxonomic scope" value="Bacteria"/>
</dbReference>
<reference evidence="7 8" key="2">
    <citation type="journal article" date="2011" name="Stand. Genomic Sci.">
        <title>Complete genome sequence of Oceanithermus profundus type strain (506).</title>
        <authorList>
            <person name="Pati A."/>
            <person name="Zhang X."/>
            <person name="Lapidus A."/>
            <person name="Nolan M."/>
            <person name="Lucas S."/>
            <person name="Del Rio T.G."/>
            <person name="Tice H."/>
            <person name="Cheng J.F."/>
            <person name="Tapia R."/>
            <person name="Han C."/>
            <person name="Goodwin L."/>
            <person name="Pitluck S."/>
            <person name="Liolios K."/>
            <person name="Pagani I."/>
            <person name="Ivanova N."/>
            <person name="Mavromatis K."/>
            <person name="Chen A."/>
            <person name="Palaniappan K."/>
            <person name="Hauser L."/>
            <person name="Jeffries C.D."/>
            <person name="Brambilla E.M."/>
            <person name="Rohl A."/>
            <person name="Mwirichia R."/>
            <person name="Rohde M."/>
            <person name="Tindall B.J."/>
            <person name="Sikorski J."/>
            <person name="Wirth R."/>
            <person name="Goker M."/>
            <person name="Woyke T."/>
            <person name="Detter J.C."/>
            <person name="Bristow J."/>
            <person name="Eisen J.A."/>
            <person name="Markowitz V."/>
            <person name="Hugenholtz P."/>
            <person name="Kyrpides N.C."/>
            <person name="Klenk H.P."/>
            <person name="Land M."/>
        </authorList>
    </citation>
    <scope>NUCLEOTIDE SEQUENCE [LARGE SCALE GENOMIC DNA]</scope>
    <source>
        <strain evidence="8">DSM 14977 / NBRC 100410 / VKM B-2274 / 506</strain>
    </source>
</reference>
<dbReference type="GO" id="GO:0009307">
    <property type="term" value="P:DNA restriction-modification system"/>
    <property type="evidence" value="ECO:0007669"/>
    <property type="project" value="UniProtKB-KW"/>
</dbReference>
<evidence type="ECO:0000256" key="4">
    <source>
        <dbReference type="ARBA" id="ARBA00022691"/>
    </source>
</evidence>
<dbReference type="EMBL" id="CP002361">
    <property type="protein sequence ID" value="ADR35553.1"/>
    <property type="molecule type" value="Genomic_DNA"/>
</dbReference>
<organism evidence="7 8">
    <name type="scientific">Oceanithermus profundus (strain DSM 14977 / NBRC 100410 / VKM B-2274 / 506)</name>
    <dbReference type="NCBI Taxonomy" id="670487"/>
    <lineage>
        <taxon>Bacteria</taxon>
        <taxon>Thermotogati</taxon>
        <taxon>Deinococcota</taxon>
        <taxon>Deinococci</taxon>
        <taxon>Thermales</taxon>
        <taxon>Thermaceae</taxon>
        <taxon>Oceanithermus</taxon>
    </lineage>
</organism>
<keyword evidence="5" id="KW-0680">Restriction system</keyword>
<dbReference type="SUPFAM" id="SSF53335">
    <property type="entry name" value="S-adenosyl-L-methionine-dependent methyltransferases"/>
    <property type="match status" value="1"/>
</dbReference>
<dbReference type="InterPro" id="IPR050750">
    <property type="entry name" value="C5-MTase"/>
</dbReference>
<dbReference type="KEGG" id="opr:Ocepr_0089"/>
<feature type="active site" evidence="6">
    <location>
        <position position="75"/>
    </location>
</feature>
<reference evidence="8" key="1">
    <citation type="submission" date="2010-11" db="EMBL/GenBank/DDBJ databases">
        <title>The complete sequence of chromosome of Oceanithermus profundus DSM 14977.</title>
        <authorList>
            <consortium name="US DOE Joint Genome Institute (JGI-PGF)"/>
            <person name="Lucas S."/>
            <person name="Copeland A."/>
            <person name="Lapidus A."/>
            <person name="Bruce D."/>
            <person name="Goodwin L."/>
            <person name="Pitluck S."/>
            <person name="Kyrpides N."/>
            <person name="Mavromatis K."/>
            <person name="Pagani I."/>
            <person name="Ivanova N."/>
            <person name="Zhang X."/>
            <person name="Brettin T."/>
            <person name="Detter J.C."/>
            <person name="Tapia R."/>
            <person name="Han C."/>
            <person name="Land M."/>
            <person name="Hauser L."/>
            <person name="Markowitz V."/>
            <person name="Cheng J.-F."/>
            <person name="Hugenholtz P."/>
            <person name="Woyke T."/>
            <person name="Wu D."/>
            <person name="Tindall B."/>
            <person name="Faehnrich R."/>
            <person name="Brambilla E."/>
            <person name="Klenk H.-P."/>
            <person name="Eisen J.A."/>
        </authorList>
    </citation>
    <scope>NUCLEOTIDE SEQUENCE [LARGE SCALE GENOMIC DNA]</scope>
    <source>
        <strain evidence="8">DSM 14977 / NBRC 100410 / VKM B-2274 / 506</strain>
    </source>
</reference>
<dbReference type="PROSITE" id="PS51679">
    <property type="entry name" value="SAM_MT_C5"/>
    <property type="match status" value="1"/>
</dbReference>
<dbReference type="PRINTS" id="PR00105">
    <property type="entry name" value="C5METTRFRASE"/>
</dbReference>
<dbReference type="Proteomes" id="UP000008722">
    <property type="component" value="Chromosome"/>
</dbReference>
<dbReference type="STRING" id="670487.Ocepr_0089"/>
<dbReference type="PANTHER" id="PTHR46098:SF1">
    <property type="entry name" value="TRNA (CYTOSINE(38)-C(5))-METHYLTRANSFERASE"/>
    <property type="match status" value="1"/>
</dbReference>
<dbReference type="AlphaFoldDB" id="E4U6D3"/>
<keyword evidence="3 6" id="KW-0808">Transferase</keyword>
<keyword evidence="2 6" id="KW-0489">Methyltransferase</keyword>
<evidence type="ECO:0000313" key="8">
    <source>
        <dbReference type="Proteomes" id="UP000008722"/>
    </source>
</evidence>
<dbReference type="REBASE" id="29572">
    <property type="entry name" value="M.OprORF89P"/>
</dbReference>
<evidence type="ECO:0000313" key="7">
    <source>
        <dbReference type="EMBL" id="ADR35553.1"/>
    </source>
</evidence>
<protein>
    <recommendedName>
        <fullName evidence="1">DNA (cytosine-5-)-methyltransferase</fullName>
        <ecNumber evidence="1">2.1.1.37</ecNumber>
    </recommendedName>
</protein>